<evidence type="ECO:0000256" key="1">
    <source>
        <dbReference type="ARBA" id="ARBA00001420"/>
    </source>
</evidence>
<dbReference type="SMART" id="SM00925">
    <property type="entry name" value="MltA"/>
    <property type="match status" value="1"/>
</dbReference>
<dbReference type="PIRSF" id="PIRSF019422">
    <property type="entry name" value="MltA"/>
    <property type="match status" value="1"/>
</dbReference>
<dbReference type="CDD" id="cd14485">
    <property type="entry name" value="mltA_like_LT_A"/>
    <property type="match status" value="1"/>
</dbReference>
<dbReference type="PROSITE" id="PS51257">
    <property type="entry name" value="PROKAR_LIPOPROTEIN"/>
    <property type="match status" value="1"/>
</dbReference>
<gene>
    <name evidence="7" type="ORF">H8E19_14235</name>
</gene>
<evidence type="ECO:0000259" key="6">
    <source>
        <dbReference type="SMART" id="SM00925"/>
    </source>
</evidence>
<organism evidence="7 8">
    <name type="scientific">Candidatus Desulfacyla euxinica</name>
    <dbReference type="NCBI Taxonomy" id="2841693"/>
    <lineage>
        <taxon>Bacteria</taxon>
        <taxon>Deltaproteobacteria</taxon>
        <taxon>Candidatus Desulfacyla</taxon>
    </lineage>
</organism>
<dbReference type="GO" id="GO:0004553">
    <property type="term" value="F:hydrolase activity, hydrolyzing O-glycosyl compounds"/>
    <property type="evidence" value="ECO:0007669"/>
    <property type="project" value="InterPro"/>
</dbReference>
<evidence type="ECO:0000313" key="8">
    <source>
        <dbReference type="Proteomes" id="UP000650524"/>
    </source>
</evidence>
<evidence type="ECO:0000256" key="4">
    <source>
        <dbReference type="ARBA" id="ARBA00023316"/>
    </source>
</evidence>
<evidence type="ECO:0000313" key="7">
    <source>
        <dbReference type="EMBL" id="MBC8178560.1"/>
    </source>
</evidence>
<dbReference type="InterPro" id="IPR005300">
    <property type="entry name" value="MltA_B"/>
</dbReference>
<dbReference type="Gene3D" id="2.40.240.50">
    <property type="entry name" value="Barwin-like endoglucanases"/>
    <property type="match status" value="1"/>
</dbReference>
<dbReference type="AlphaFoldDB" id="A0A8J6N201"/>
<dbReference type="GO" id="GO:0009254">
    <property type="term" value="P:peptidoglycan turnover"/>
    <property type="evidence" value="ECO:0007669"/>
    <property type="project" value="InterPro"/>
</dbReference>
<dbReference type="SUPFAM" id="SSF50685">
    <property type="entry name" value="Barwin-like endoglucanases"/>
    <property type="match status" value="1"/>
</dbReference>
<keyword evidence="4" id="KW-0961">Cell wall biogenesis/degradation</keyword>
<dbReference type="GO" id="GO:0009253">
    <property type="term" value="P:peptidoglycan catabolic process"/>
    <property type="evidence" value="ECO:0007669"/>
    <property type="project" value="TreeGrafter"/>
</dbReference>
<dbReference type="InterPro" id="IPR026044">
    <property type="entry name" value="MltA"/>
</dbReference>
<dbReference type="Proteomes" id="UP000650524">
    <property type="component" value="Unassembled WGS sequence"/>
</dbReference>
<feature type="domain" description="Lytic transglycosylase MltA" evidence="6">
    <location>
        <begin position="140"/>
        <end position="298"/>
    </location>
</feature>
<dbReference type="PANTHER" id="PTHR30124">
    <property type="entry name" value="MEMBRANE-BOUND LYTIC MUREIN TRANSGLYCOSYLASE A"/>
    <property type="match status" value="1"/>
</dbReference>
<name>A0A8J6N201_9DELT</name>
<accession>A0A8J6N201</accession>
<evidence type="ECO:0000256" key="2">
    <source>
        <dbReference type="ARBA" id="ARBA00012587"/>
    </source>
</evidence>
<dbReference type="GO" id="GO:0071555">
    <property type="term" value="P:cell wall organization"/>
    <property type="evidence" value="ECO:0007669"/>
    <property type="project" value="UniProtKB-KW"/>
</dbReference>
<dbReference type="Gene3D" id="2.40.40.10">
    <property type="entry name" value="RlpA-like domain"/>
    <property type="match status" value="1"/>
</dbReference>
<dbReference type="CDD" id="cd14668">
    <property type="entry name" value="mlta_B"/>
    <property type="match status" value="1"/>
</dbReference>
<dbReference type="InterPro" id="IPR036908">
    <property type="entry name" value="RlpA-like_sf"/>
</dbReference>
<sequence>MFTGRIIYLKPLILIISMTLFACYPALKREARHPEESLAPVRFFYPTFQDDMDRESLISALRKNLDYLNRLDPEKPFYYGSQTFTCRHVKETQEAFLSLIEKDVSPEQLNREIRENFLIYRATGRVGNNQVLFTGYFEPVYEARLKPDDSFKYPIYKKPDDLIITDLSLFKPEFKGKRIVGRIEGTKLLPYFSRRQIVEEDVFKGQGLEIAWLKDPVDVAFLQIQGSGQLKLRNGNIISVGYSASNGLPYKSIGRYMLDREFLTKKEMSMQSIRRYLSEHPAKVKEILNYNPSYIFFRRLKTGPLGSISVPLTPGRSLALDSKLFPKGALAFISCKKPAINERGKITGWHEFSRFVLNQDTGSAIKGAGRADIFWGSGPYAELVAGHLKHDGELYILIKKPRRAAD</sequence>
<dbReference type="Pfam" id="PF03562">
    <property type="entry name" value="MltA"/>
    <property type="match status" value="1"/>
</dbReference>
<dbReference type="GO" id="GO:0008933">
    <property type="term" value="F:peptidoglycan lytic transglycosylase activity"/>
    <property type="evidence" value="ECO:0007669"/>
    <property type="project" value="TreeGrafter"/>
</dbReference>
<dbReference type="EMBL" id="JACNJD010000288">
    <property type="protein sequence ID" value="MBC8178560.1"/>
    <property type="molecule type" value="Genomic_DNA"/>
</dbReference>
<dbReference type="Pfam" id="PF06725">
    <property type="entry name" value="3D"/>
    <property type="match status" value="1"/>
</dbReference>
<keyword evidence="3" id="KW-0456">Lyase</keyword>
<comment type="caution">
    <text evidence="7">The sequence shown here is derived from an EMBL/GenBank/DDBJ whole genome shotgun (WGS) entry which is preliminary data.</text>
</comment>
<dbReference type="InterPro" id="IPR010611">
    <property type="entry name" value="3D_dom"/>
</dbReference>
<evidence type="ECO:0000256" key="3">
    <source>
        <dbReference type="ARBA" id="ARBA00023239"/>
    </source>
</evidence>
<dbReference type="EC" id="4.2.2.n1" evidence="2"/>
<dbReference type="PANTHER" id="PTHR30124:SF0">
    <property type="entry name" value="MEMBRANE-BOUND LYTIC MUREIN TRANSGLYCOSYLASE A"/>
    <property type="match status" value="1"/>
</dbReference>
<proteinExistence type="predicted"/>
<dbReference type="GO" id="GO:0019867">
    <property type="term" value="C:outer membrane"/>
    <property type="evidence" value="ECO:0007669"/>
    <property type="project" value="InterPro"/>
</dbReference>
<protein>
    <recommendedName>
        <fullName evidence="2">peptidoglycan lytic exotransglycosylase</fullName>
        <ecNumber evidence="2">4.2.2.n1</ecNumber>
    </recommendedName>
    <alternativeName>
        <fullName evidence="5">Murein hydrolase A</fullName>
    </alternativeName>
</protein>
<reference evidence="7 8" key="1">
    <citation type="submission" date="2020-08" db="EMBL/GenBank/DDBJ databases">
        <title>Bridging the membrane lipid divide: bacteria of the FCB group superphylum have the potential to synthesize archaeal ether lipids.</title>
        <authorList>
            <person name="Villanueva L."/>
            <person name="Von Meijenfeldt F.A.B."/>
            <person name="Westbye A.B."/>
            <person name="Yadav S."/>
            <person name="Hopmans E.C."/>
            <person name="Dutilh B.E."/>
            <person name="Sinninghe Damste J.S."/>
        </authorList>
    </citation>
    <scope>NUCLEOTIDE SEQUENCE [LARGE SCALE GENOMIC DNA]</scope>
    <source>
        <strain evidence="7">NIOZ-UU27</strain>
    </source>
</reference>
<evidence type="ECO:0000256" key="5">
    <source>
        <dbReference type="ARBA" id="ARBA00030918"/>
    </source>
</evidence>
<comment type="catalytic activity">
    <reaction evidence="1">
        <text>Exolytic cleavage of the (1-&gt;4)-beta-glycosidic linkage between N-acetylmuramic acid (MurNAc) and N-acetylglucosamine (GlcNAc) residues in peptidoglycan, from either the reducing or the non-reducing ends of the peptidoglycan chains, with concomitant formation of a 1,6-anhydrobond in the MurNAc residue.</text>
        <dbReference type="EC" id="4.2.2.n1"/>
    </reaction>
</comment>